<accession>A0ABR3ZTC8</accession>
<comment type="caution">
    <text evidence="2">The sequence shown here is derived from an EMBL/GenBank/DDBJ whole genome shotgun (WGS) entry which is preliminary data.</text>
</comment>
<dbReference type="InterPro" id="IPR032710">
    <property type="entry name" value="NTF2-like_dom_sf"/>
</dbReference>
<evidence type="ECO:0000259" key="1">
    <source>
        <dbReference type="Pfam" id="PF13577"/>
    </source>
</evidence>
<gene>
    <name evidence="2" type="ORF">N7G274_010522</name>
</gene>
<evidence type="ECO:0000313" key="2">
    <source>
        <dbReference type="EMBL" id="KAL2036727.1"/>
    </source>
</evidence>
<sequence length="189" mass="20698">MAPLFWFVMPVISYNDQPIPTPSLPVPIPFSSLPAVYKTATRPQSANTIAQILNTLSLYPLAVDGKAFSTLSLVFTDNVVANYSAPIGVVSGLSNISAVIESSLAPVDTQHSYGTQVLEILGNDRARSLSYFAASHFGRGSYYGEVLYSHGQYQDTWIRGSDDEWRIDTRNLVYMGPLVGNTSIFTPQR</sequence>
<dbReference type="EMBL" id="JBEFKJ010000052">
    <property type="protein sequence ID" value="KAL2036727.1"/>
    <property type="molecule type" value="Genomic_DNA"/>
</dbReference>
<dbReference type="Gene3D" id="3.10.450.50">
    <property type="match status" value="1"/>
</dbReference>
<reference evidence="2 3" key="1">
    <citation type="submission" date="2024-09" db="EMBL/GenBank/DDBJ databases">
        <title>Rethinking Asexuality: The Enigmatic Case of Functional Sexual Genes in Lepraria (Stereocaulaceae).</title>
        <authorList>
            <person name="Doellman M."/>
            <person name="Sun Y."/>
            <person name="Barcenas-Pena A."/>
            <person name="Lumbsch H.T."/>
            <person name="Grewe F."/>
        </authorList>
    </citation>
    <scope>NUCLEOTIDE SEQUENCE [LARGE SCALE GENOMIC DNA]</scope>
    <source>
        <strain evidence="2 3">Mercado 3170</strain>
    </source>
</reference>
<proteinExistence type="predicted"/>
<dbReference type="Proteomes" id="UP001590950">
    <property type="component" value="Unassembled WGS sequence"/>
</dbReference>
<dbReference type="Pfam" id="PF13577">
    <property type="entry name" value="SnoaL_4"/>
    <property type="match status" value="1"/>
</dbReference>
<name>A0ABR3ZTC8_9LECA</name>
<keyword evidence="3" id="KW-1185">Reference proteome</keyword>
<dbReference type="SUPFAM" id="SSF54427">
    <property type="entry name" value="NTF2-like"/>
    <property type="match status" value="1"/>
</dbReference>
<protein>
    <recommendedName>
        <fullName evidence="1">SnoaL-like domain-containing protein</fullName>
    </recommendedName>
</protein>
<feature type="domain" description="SnoaL-like" evidence="1">
    <location>
        <begin position="45"/>
        <end position="170"/>
    </location>
</feature>
<evidence type="ECO:0000313" key="3">
    <source>
        <dbReference type="Proteomes" id="UP001590950"/>
    </source>
</evidence>
<organism evidence="2 3">
    <name type="scientific">Stereocaulon virgatum</name>
    <dbReference type="NCBI Taxonomy" id="373712"/>
    <lineage>
        <taxon>Eukaryota</taxon>
        <taxon>Fungi</taxon>
        <taxon>Dikarya</taxon>
        <taxon>Ascomycota</taxon>
        <taxon>Pezizomycotina</taxon>
        <taxon>Lecanoromycetes</taxon>
        <taxon>OSLEUM clade</taxon>
        <taxon>Lecanoromycetidae</taxon>
        <taxon>Lecanorales</taxon>
        <taxon>Lecanorineae</taxon>
        <taxon>Stereocaulaceae</taxon>
        <taxon>Stereocaulon</taxon>
    </lineage>
</organism>
<dbReference type="InterPro" id="IPR037401">
    <property type="entry name" value="SnoaL-like"/>
</dbReference>